<dbReference type="Gene3D" id="3.40.50.300">
    <property type="entry name" value="P-loop containing nucleotide triphosphate hydrolases"/>
    <property type="match status" value="1"/>
</dbReference>
<protein>
    <submittedName>
        <fullName evidence="8">Type IV secretory pathway, VirD4 component, TraG/TraD family ATPase</fullName>
    </submittedName>
</protein>
<dbReference type="InterPro" id="IPR027417">
    <property type="entry name" value="P-loop_NTPase"/>
</dbReference>
<sequence>MDAFISALWFPGEYIAEQSGFMPESLAYSMTVYGVNIPLYLFALRTIVILIARATGLYHPDQYHLWPRLPWRIVVKALVHLIIWFERTFRLGNRATGGFANALETLTHLYKPGHVLLGRAFAWGVGLLQPIGIKVERHLFMYAMTGAGKTTALITILSTWRNSALCIDPKAQITNALSEHDWRTWYVLDPYGISKATSACFNALDCIKTAMMREGTEIAVLWAIRIAQAMIITPSTSRTPYFTDTARGYLVGLILHVISYHPENEHHLPYVRNLLINGYRVFDGETGKEKTKDDVAQQVLLRSMLNNKAFGGAIVGAAAALASASEDTGGNVRSTLQEQTKWLDIPAVRKILYKTTLPLNDLKIRDDIVLSLTAPILSVREELAPFCRLLTNMTAYTFEYEKKRNGQCLTIIDELPSQGHNDTFEVMLAVARSYGQTVLGISQNIELMKKVYPKTWATFSGEADAVFWMATNHYDTAGHLSQILGKKSYVRRDRYAGHKLYREVSVMDTDQVKRFLTPSSNNLIVTRAGLRALKLKNEPYYKALPVWKYATDPEHKETFLRRFTRGFFDHHSNAPVIPKQTGQVGTASDKPPENPENIINEPEIVNEKAISVPENSQPNERR</sequence>
<accession>A0A1H8I6E6</accession>
<proteinExistence type="inferred from homology"/>
<keyword evidence="3" id="KW-1003">Cell membrane</keyword>
<dbReference type="InterPro" id="IPR051539">
    <property type="entry name" value="T4SS-coupling_protein"/>
</dbReference>
<evidence type="ECO:0000256" key="2">
    <source>
        <dbReference type="ARBA" id="ARBA00008806"/>
    </source>
</evidence>
<dbReference type="InterPro" id="IPR003688">
    <property type="entry name" value="TraG/VirD4"/>
</dbReference>
<name>A0A1H8I6E6_9PROT</name>
<dbReference type="AlphaFoldDB" id="A0A1H8I6E6"/>
<feature type="region of interest" description="Disordered" evidence="7">
    <location>
        <begin position="572"/>
        <end position="622"/>
    </location>
</feature>
<dbReference type="RefSeq" id="WP_090634404.1">
    <property type="nucleotide sequence ID" value="NZ_FOCP01000029.1"/>
</dbReference>
<evidence type="ECO:0000313" key="9">
    <source>
        <dbReference type="Proteomes" id="UP000199459"/>
    </source>
</evidence>
<dbReference type="OrthoDB" id="8550833at2"/>
<dbReference type="SUPFAM" id="SSF52540">
    <property type="entry name" value="P-loop containing nucleoside triphosphate hydrolases"/>
    <property type="match status" value="1"/>
</dbReference>
<comment type="subcellular location">
    <subcellularLocation>
        <location evidence="1">Cell membrane</location>
        <topology evidence="1">Multi-pass membrane protein</topology>
    </subcellularLocation>
</comment>
<gene>
    <name evidence="8" type="ORF">SAMN05216325_1295</name>
</gene>
<dbReference type="GO" id="GO:0005886">
    <property type="term" value="C:plasma membrane"/>
    <property type="evidence" value="ECO:0007669"/>
    <property type="project" value="UniProtKB-SubCell"/>
</dbReference>
<evidence type="ECO:0000256" key="4">
    <source>
        <dbReference type="ARBA" id="ARBA00022692"/>
    </source>
</evidence>
<evidence type="ECO:0000256" key="6">
    <source>
        <dbReference type="ARBA" id="ARBA00023136"/>
    </source>
</evidence>
<evidence type="ECO:0000313" key="8">
    <source>
        <dbReference type="EMBL" id="SEN63438.1"/>
    </source>
</evidence>
<evidence type="ECO:0000256" key="3">
    <source>
        <dbReference type="ARBA" id="ARBA00022475"/>
    </source>
</evidence>
<reference evidence="8 9" key="1">
    <citation type="submission" date="2016-10" db="EMBL/GenBank/DDBJ databases">
        <authorList>
            <person name="de Groot N.N."/>
        </authorList>
    </citation>
    <scope>NUCLEOTIDE SEQUENCE [LARGE SCALE GENOMIC DNA]</scope>
    <source>
        <strain evidence="8 9">Nm22</strain>
    </source>
</reference>
<comment type="similarity">
    <text evidence="2">Belongs to the VirD4/TraG family.</text>
</comment>
<evidence type="ECO:0000256" key="1">
    <source>
        <dbReference type="ARBA" id="ARBA00004651"/>
    </source>
</evidence>
<dbReference type="EMBL" id="FOCP01000029">
    <property type="protein sequence ID" value="SEN63438.1"/>
    <property type="molecule type" value="Genomic_DNA"/>
</dbReference>
<dbReference type="PANTHER" id="PTHR37937:SF1">
    <property type="entry name" value="CONJUGATIVE TRANSFER: DNA TRANSPORT"/>
    <property type="match status" value="1"/>
</dbReference>
<keyword evidence="5" id="KW-1133">Transmembrane helix</keyword>
<evidence type="ECO:0000256" key="5">
    <source>
        <dbReference type="ARBA" id="ARBA00022989"/>
    </source>
</evidence>
<dbReference type="Pfam" id="PF02534">
    <property type="entry name" value="T4SS-DNA_transf"/>
    <property type="match status" value="1"/>
</dbReference>
<organism evidence="8 9">
    <name type="scientific">Nitrosomonas marina</name>
    <dbReference type="NCBI Taxonomy" id="917"/>
    <lineage>
        <taxon>Bacteria</taxon>
        <taxon>Pseudomonadati</taxon>
        <taxon>Pseudomonadota</taxon>
        <taxon>Betaproteobacteria</taxon>
        <taxon>Nitrosomonadales</taxon>
        <taxon>Nitrosomonadaceae</taxon>
        <taxon>Nitrosomonas</taxon>
    </lineage>
</organism>
<dbReference type="PANTHER" id="PTHR37937">
    <property type="entry name" value="CONJUGATIVE TRANSFER: DNA TRANSPORT"/>
    <property type="match status" value="1"/>
</dbReference>
<evidence type="ECO:0000256" key="7">
    <source>
        <dbReference type="SAM" id="MobiDB-lite"/>
    </source>
</evidence>
<keyword evidence="6" id="KW-0472">Membrane</keyword>
<feature type="compositionally biased region" description="Polar residues" evidence="7">
    <location>
        <begin position="613"/>
        <end position="622"/>
    </location>
</feature>
<dbReference type="Proteomes" id="UP000199459">
    <property type="component" value="Unassembled WGS sequence"/>
</dbReference>
<keyword evidence="4" id="KW-0812">Transmembrane</keyword>